<evidence type="ECO:0000313" key="6">
    <source>
        <dbReference type="Proteomes" id="UP001314903"/>
    </source>
</evidence>
<dbReference type="EMBL" id="JAGGLI010000031">
    <property type="protein sequence ID" value="MBP2028525.1"/>
    <property type="molecule type" value="Genomic_DNA"/>
</dbReference>
<dbReference type="PANTHER" id="PTHR47962:SF7">
    <property type="entry name" value="MITOCHONDRIAL ATP-DEPENDENT HELICASE IRC3-RELATED"/>
    <property type="match status" value="1"/>
</dbReference>
<dbReference type="InterPro" id="IPR021835">
    <property type="entry name" value="DUF3427"/>
</dbReference>
<dbReference type="CDD" id="cd09203">
    <property type="entry name" value="PLDc_N_DEXD_b1"/>
    <property type="match status" value="1"/>
</dbReference>
<dbReference type="Pfam" id="PF00271">
    <property type="entry name" value="Helicase_C"/>
    <property type="match status" value="1"/>
</dbReference>
<dbReference type="SMART" id="SM00490">
    <property type="entry name" value="HELICc"/>
    <property type="match status" value="1"/>
</dbReference>
<comment type="caution">
    <text evidence="5">The sequence shown here is derived from an EMBL/GenBank/DDBJ whole genome shotgun (WGS) entry which is preliminary data.</text>
</comment>
<dbReference type="InterPro" id="IPR052511">
    <property type="entry name" value="ATP-dep_Helicase"/>
</dbReference>
<dbReference type="Gene3D" id="3.40.50.300">
    <property type="entry name" value="P-loop containing nucleotide triphosphate hydrolases"/>
    <property type="match status" value="2"/>
</dbReference>
<feature type="domain" description="Helicase C-terminal" evidence="4">
    <location>
        <begin position="543"/>
        <end position="692"/>
    </location>
</feature>
<dbReference type="PROSITE" id="PS50035">
    <property type="entry name" value="PLD"/>
    <property type="match status" value="1"/>
</dbReference>
<dbReference type="InterPro" id="IPR001650">
    <property type="entry name" value="Helicase_C-like"/>
</dbReference>
<dbReference type="InterPro" id="IPR006935">
    <property type="entry name" value="Helicase/UvrB_N"/>
</dbReference>
<dbReference type="InterPro" id="IPR001736">
    <property type="entry name" value="PLipase_D/transphosphatidylase"/>
</dbReference>
<evidence type="ECO:0000259" key="4">
    <source>
        <dbReference type="PROSITE" id="PS51194"/>
    </source>
</evidence>
<evidence type="ECO:0000256" key="1">
    <source>
        <dbReference type="SAM" id="Coils"/>
    </source>
</evidence>
<dbReference type="RefSeq" id="WP_209661574.1">
    <property type="nucleotide sequence ID" value="NZ_JAGGLI010000031.1"/>
</dbReference>
<dbReference type="PANTHER" id="PTHR47962">
    <property type="entry name" value="ATP-DEPENDENT HELICASE LHR-RELATED-RELATED"/>
    <property type="match status" value="1"/>
</dbReference>
<proteinExistence type="predicted"/>
<accession>A0ABS4KL65</accession>
<dbReference type="InterPro" id="IPR027417">
    <property type="entry name" value="P-loop_NTPase"/>
</dbReference>
<dbReference type="SMART" id="SM00487">
    <property type="entry name" value="DEXDc"/>
    <property type="match status" value="1"/>
</dbReference>
<dbReference type="SUPFAM" id="SSF56024">
    <property type="entry name" value="Phospholipase D/nuclease"/>
    <property type="match status" value="1"/>
</dbReference>
<evidence type="ECO:0000259" key="3">
    <source>
        <dbReference type="PROSITE" id="PS51192"/>
    </source>
</evidence>
<dbReference type="CDD" id="cd18799">
    <property type="entry name" value="SF2_C_EcoAI-like"/>
    <property type="match status" value="1"/>
</dbReference>
<dbReference type="GO" id="GO:0004386">
    <property type="term" value="F:helicase activity"/>
    <property type="evidence" value="ECO:0007669"/>
    <property type="project" value="UniProtKB-KW"/>
</dbReference>
<dbReference type="Proteomes" id="UP001314903">
    <property type="component" value="Unassembled WGS sequence"/>
</dbReference>
<reference evidence="5 6" key="1">
    <citation type="submission" date="2021-03" db="EMBL/GenBank/DDBJ databases">
        <title>Genomic Encyclopedia of Type Strains, Phase IV (KMG-IV): sequencing the most valuable type-strain genomes for metagenomic binning, comparative biology and taxonomic classification.</title>
        <authorList>
            <person name="Goeker M."/>
        </authorList>
    </citation>
    <scope>NUCLEOTIDE SEQUENCE [LARGE SCALE GENOMIC DNA]</scope>
    <source>
        <strain evidence="5 6">DSM 27512</strain>
    </source>
</reference>
<dbReference type="Pfam" id="PF11907">
    <property type="entry name" value="DUF3427"/>
    <property type="match status" value="1"/>
</dbReference>
<protein>
    <submittedName>
        <fullName evidence="5">Superfamily II DNA or RNA helicase</fullName>
    </submittedName>
</protein>
<evidence type="ECO:0000259" key="2">
    <source>
        <dbReference type="PROSITE" id="PS50035"/>
    </source>
</evidence>
<dbReference type="PROSITE" id="PS51194">
    <property type="entry name" value="HELICASE_CTER"/>
    <property type="match status" value="1"/>
</dbReference>
<dbReference type="SUPFAM" id="SSF52540">
    <property type="entry name" value="P-loop containing nucleoside triphosphate hydrolases"/>
    <property type="match status" value="1"/>
</dbReference>
<feature type="domain" description="Helicase ATP-binding" evidence="3">
    <location>
        <begin position="329"/>
        <end position="484"/>
    </location>
</feature>
<dbReference type="Gene3D" id="3.30.870.10">
    <property type="entry name" value="Endonuclease Chain A"/>
    <property type="match status" value="1"/>
</dbReference>
<keyword evidence="6" id="KW-1185">Reference proteome</keyword>
<feature type="domain" description="PLD phosphodiesterase" evidence="2">
    <location>
        <begin position="212"/>
        <end position="243"/>
    </location>
</feature>
<dbReference type="InterPro" id="IPR014001">
    <property type="entry name" value="Helicase_ATP-bd"/>
</dbReference>
<sequence length="1035" mass="119641">MGEKIDIYESLINRDVSEEIDKKKDSNLIYKEKLEPATSGSIISSYIKSVVEKGLRHYKSNSEDLSKQIEVANKMIELLSKSVDECELEKHLITEDNILKAIGDKLLSKETMKEWTPQTSISNSSLFTGGVHESPVFAELKREIVSADRIDLLVSFIKFSGLRLIYDALKEHTKTKKLRVITTSYMGASDLKAIEELAKLPNTEVKVSYDTNRTRLHAKAYYFHRNTGFSTAYIGSSNLSQAALSEGTEWNLKISEYSSPDIINKYRVTFETYWNLKEFQNFDPNNILDVKKLKFALSSEKKEKDSNEYFFDLMPYAYQQEILDKLEIERKVYNSYFNLIVAATGTGKTMVSAFDFKRYYMENPTSKLLFLAHREEILQQSITAFRGVLKDANFGEMWVGNYRPSIFNHIFASIQTLNSNNQYLEFKEDYFDYIVLDESHHGAASSYRKILNHFKPKILLGLTATPERLDGEDILEFFNNKVAYEIRLREAIERNLLCPFHYFGVSETVDISNVKWQNGRYDVDGLNEKYIGNIARDLGIISAIDRYVASRDSIKGLGFCVSKNHARYMASTFSNRGIPSISLDSDSSDEERKGAKDKLISGEVRFIFVVDLYNEGVDIPQINTVLFLRPTESATIFIQQLGRGLRLHKNKDVLTVLDFIGQGRKEYNYQMKFQSMVGRIHHSIDKEIRHDFPTLPKTCFIQLEKVAKDVILDNISSSYSNKAKLKQMVNAFPLVCNLKLNLINFLDYYNLEPQVLYKSSTLWELLKTREESKSYFDDIRILKNSFMKVSKINDYSLLKFLDKYLDNPIKLDKEIDNRMVLMLYYTIFQSEPLEKLENIFTNMKEKNHSLYEELRDLIKYNMRNIDHIPKGVPISEDVPLELHSSYSTDQVLASLGVHTAVKKMPFREGVKYVEELNLDVFFVTLNKSEKTFTESTMYEDYAINEELFHWQSQSRTTVNSTTGKRYINMKENKSKVLLLVREENKDLYGATETFKCLGLASYVSHEGSAPISIVYKLDEKMPMHILRTSNQVVNI</sequence>
<keyword evidence="5" id="KW-0067">ATP-binding</keyword>
<organism evidence="5 6">
    <name type="scientific">Acetoanaerobium pronyense</name>
    <dbReference type="NCBI Taxonomy" id="1482736"/>
    <lineage>
        <taxon>Bacteria</taxon>
        <taxon>Bacillati</taxon>
        <taxon>Bacillota</taxon>
        <taxon>Clostridia</taxon>
        <taxon>Peptostreptococcales</taxon>
        <taxon>Filifactoraceae</taxon>
        <taxon>Acetoanaerobium</taxon>
    </lineage>
</organism>
<dbReference type="Pfam" id="PF04851">
    <property type="entry name" value="ResIII"/>
    <property type="match status" value="1"/>
</dbReference>
<dbReference type="PROSITE" id="PS51192">
    <property type="entry name" value="HELICASE_ATP_BIND_1"/>
    <property type="match status" value="1"/>
</dbReference>
<keyword evidence="5" id="KW-0547">Nucleotide-binding</keyword>
<dbReference type="CDD" id="cd18032">
    <property type="entry name" value="DEXHc_RE_I_III_res"/>
    <property type="match status" value="1"/>
</dbReference>
<feature type="coiled-coil region" evidence="1">
    <location>
        <begin position="55"/>
        <end position="89"/>
    </location>
</feature>
<keyword evidence="5" id="KW-0347">Helicase</keyword>
<keyword evidence="5" id="KW-0378">Hydrolase</keyword>
<dbReference type="Pfam" id="PF13091">
    <property type="entry name" value="PLDc_2"/>
    <property type="match status" value="1"/>
</dbReference>
<dbReference type="InterPro" id="IPR025202">
    <property type="entry name" value="PLD-like_dom"/>
</dbReference>
<name>A0ABS4KL65_9FIRM</name>
<gene>
    <name evidence="5" type="ORF">J2Z35_002351</name>
</gene>
<keyword evidence="1" id="KW-0175">Coiled coil</keyword>
<evidence type="ECO:0000313" key="5">
    <source>
        <dbReference type="EMBL" id="MBP2028525.1"/>
    </source>
</evidence>